<sequence>MSGRWKLFVGVSVFCLVADEIEEDFL</sequence>
<evidence type="ECO:0000313" key="1">
    <source>
        <dbReference type="EMBL" id="SVD03360.1"/>
    </source>
</evidence>
<dbReference type="AlphaFoldDB" id="A0A382S0S8"/>
<feature type="non-terminal residue" evidence="1">
    <location>
        <position position="1"/>
    </location>
</feature>
<name>A0A382S0S8_9ZZZZ</name>
<reference evidence="1" key="1">
    <citation type="submission" date="2018-05" db="EMBL/GenBank/DDBJ databases">
        <authorList>
            <person name="Lanie J.A."/>
            <person name="Ng W.-L."/>
            <person name="Kazmierczak K.M."/>
            <person name="Andrzejewski T.M."/>
            <person name="Davidsen T.M."/>
            <person name="Wayne K.J."/>
            <person name="Tettelin H."/>
            <person name="Glass J.I."/>
            <person name="Rusch D."/>
            <person name="Podicherti R."/>
            <person name="Tsui H.-C.T."/>
            <person name="Winkler M.E."/>
        </authorList>
    </citation>
    <scope>NUCLEOTIDE SEQUENCE</scope>
</reference>
<protein>
    <submittedName>
        <fullName evidence="1">Uncharacterized protein</fullName>
    </submittedName>
</protein>
<proteinExistence type="predicted"/>
<feature type="non-terminal residue" evidence="1">
    <location>
        <position position="26"/>
    </location>
</feature>
<gene>
    <name evidence="1" type="ORF">METZ01_LOCUS356214</name>
</gene>
<organism evidence="1">
    <name type="scientific">marine metagenome</name>
    <dbReference type="NCBI Taxonomy" id="408172"/>
    <lineage>
        <taxon>unclassified sequences</taxon>
        <taxon>metagenomes</taxon>
        <taxon>ecological metagenomes</taxon>
    </lineage>
</organism>
<dbReference type="EMBL" id="UINC01125491">
    <property type="protein sequence ID" value="SVD03360.1"/>
    <property type="molecule type" value="Genomic_DNA"/>
</dbReference>
<accession>A0A382S0S8</accession>